<reference evidence="2" key="1">
    <citation type="journal article" date="2015" name="Nature">
        <title>Complex archaea that bridge the gap between prokaryotes and eukaryotes.</title>
        <authorList>
            <person name="Spang A."/>
            <person name="Saw J.H."/>
            <person name="Jorgensen S.L."/>
            <person name="Zaremba-Niedzwiedzka K."/>
            <person name="Martijn J."/>
            <person name="Lind A.E."/>
            <person name="van Eijk R."/>
            <person name="Schleper C."/>
            <person name="Guy L."/>
            <person name="Ettema T.J."/>
        </authorList>
    </citation>
    <scope>NUCLEOTIDE SEQUENCE</scope>
</reference>
<sequence>MPKKEKDKVSKLRDMVDAIIDNRPEDAETAFHSYIVDKTKNLVQGEQPEEEADEKDEKSEEVAEEDDVKDEKPEEKAETGDDK</sequence>
<comment type="caution">
    <text evidence="2">The sequence shown here is derived from an EMBL/GenBank/DDBJ whole genome shotgun (WGS) entry which is preliminary data.</text>
</comment>
<accession>A0A0F9PIG0</accession>
<dbReference type="AlphaFoldDB" id="A0A0F9PIG0"/>
<organism evidence="2">
    <name type="scientific">marine sediment metagenome</name>
    <dbReference type="NCBI Taxonomy" id="412755"/>
    <lineage>
        <taxon>unclassified sequences</taxon>
        <taxon>metagenomes</taxon>
        <taxon>ecological metagenomes</taxon>
    </lineage>
</organism>
<evidence type="ECO:0000313" key="2">
    <source>
        <dbReference type="EMBL" id="KKN29969.1"/>
    </source>
</evidence>
<evidence type="ECO:0000256" key="1">
    <source>
        <dbReference type="SAM" id="MobiDB-lite"/>
    </source>
</evidence>
<proteinExistence type="predicted"/>
<protein>
    <submittedName>
        <fullName evidence="2">Uncharacterized protein</fullName>
    </submittedName>
</protein>
<name>A0A0F9PIG0_9ZZZZ</name>
<dbReference type="EMBL" id="LAZR01002445">
    <property type="protein sequence ID" value="KKN29969.1"/>
    <property type="molecule type" value="Genomic_DNA"/>
</dbReference>
<feature type="region of interest" description="Disordered" evidence="1">
    <location>
        <begin position="40"/>
        <end position="83"/>
    </location>
</feature>
<feature type="compositionally biased region" description="Basic and acidic residues" evidence="1">
    <location>
        <begin position="69"/>
        <end position="83"/>
    </location>
</feature>
<gene>
    <name evidence="2" type="ORF">LCGC14_0838880</name>
</gene>